<dbReference type="InterPro" id="IPR033432">
    <property type="entry name" value="GH94_catalytic"/>
</dbReference>
<feature type="transmembrane region" description="Helical" evidence="3">
    <location>
        <begin position="316"/>
        <end position="347"/>
    </location>
</feature>
<feature type="domain" description="Glycosyl hydrolase 94 supersandwich" evidence="4">
    <location>
        <begin position="2000"/>
        <end position="2271"/>
    </location>
</feature>
<gene>
    <name evidence="8" type="ORF">NX02_01920</name>
</gene>
<reference evidence="8 9" key="1">
    <citation type="submission" date="2013-07" db="EMBL/GenBank/DDBJ databases">
        <title>Completed genome of Sphingomonas sanxanigenens NX02.</title>
        <authorList>
            <person name="Ma T."/>
            <person name="Huang H."/>
            <person name="Wu M."/>
            <person name="Li X."/>
            <person name="Li G."/>
        </authorList>
    </citation>
    <scope>NUCLEOTIDE SEQUENCE [LARGE SCALE GENOMIC DNA]</scope>
    <source>
        <strain evidence="8 9">NX02</strain>
    </source>
</reference>
<dbReference type="InterPro" id="IPR008928">
    <property type="entry name" value="6-hairpin_glycosidase_sf"/>
</dbReference>
<proteinExistence type="predicted"/>
<dbReference type="STRING" id="1123269.NX02_01920"/>
<dbReference type="InterPro" id="IPR012341">
    <property type="entry name" value="6hp_glycosidase-like_sf"/>
</dbReference>
<dbReference type="HOGENOM" id="CLU_000646_0_0_5"/>
<dbReference type="Gene3D" id="1.50.10.140">
    <property type="match status" value="2"/>
</dbReference>
<dbReference type="SMART" id="SM01068">
    <property type="entry name" value="CBM_X"/>
    <property type="match status" value="1"/>
</dbReference>
<feature type="transmembrane region" description="Helical" evidence="3">
    <location>
        <begin position="764"/>
        <end position="786"/>
    </location>
</feature>
<keyword evidence="1" id="KW-0328">Glycosyltransferase</keyword>
<evidence type="ECO:0000259" key="6">
    <source>
        <dbReference type="Pfam" id="PF13632"/>
    </source>
</evidence>
<feature type="domain" description="Glycosyltransferase 2-like" evidence="6">
    <location>
        <begin position="502"/>
        <end position="733"/>
    </location>
</feature>
<evidence type="ECO:0000259" key="4">
    <source>
        <dbReference type="Pfam" id="PF06165"/>
    </source>
</evidence>
<keyword evidence="3" id="KW-1133">Transmembrane helix</keyword>
<dbReference type="GO" id="GO:0030246">
    <property type="term" value="F:carbohydrate binding"/>
    <property type="evidence" value="ECO:0007669"/>
    <property type="project" value="InterPro"/>
</dbReference>
<evidence type="ECO:0000259" key="7">
    <source>
        <dbReference type="Pfam" id="PF17167"/>
    </source>
</evidence>
<keyword evidence="9" id="KW-1185">Reference proteome</keyword>
<dbReference type="InterPro" id="IPR052047">
    <property type="entry name" value="GH94_Enzymes"/>
</dbReference>
<organism evidence="8 9">
    <name type="scientific">Sphingomonas sanxanigenens DSM 19645 = NX02</name>
    <dbReference type="NCBI Taxonomy" id="1123269"/>
    <lineage>
        <taxon>Bacteria</taxon>
        <taxon>Pseudomonadati</taxon>
        <taxon>Pseudomonadota</taxon>
        <taxon>Alphaproteobacteria</taxon>
        <taxon>Sphingomonadales</taxon>
        <taxon>Sphingomonadaceae</taxon>
        <taxon>Sphingomonas</taxon>
    </lineage>
</organism>
<dbReference type="Proteomes" id="UP000018851">
    <property type="component" value="Chromosome"/>
</dbReference>
<dbReference type="Gene3D" id="2.70.98.40">
    <property type="entry name" value="Glycoside hydrolase, family 65, N-terminal domain"/>
    <property type="match status" value="2"/>
</dbReference>
<dbReference type="CDD" id="cd11753">
    <property type="entry name" value="GH94N_ChvB_NdvB_2_like"/>
    <property type="match status" value="1"/>
</dbReference>
<dbReference type="Gene3D" id="2.60.420.10">
    <property type="entry name" value="Maltose phosphorylase, domain 3"/>
    <property type="match status" value="1"/>
</dbReference>
<evidence type="ECO:0000256" key="3">
    <source>
        <dbReference type="SAM" id="Phobius"/>
    </source>
</evidence>
<dbReference type="eggNOG" id="COG3459">
    <property type="taxonomic scope" value="Bacteria"/>
</dbReference>
<accession>W0A900</accession>
<dbReference type="EMBL" id="CP006644">
    <property type="protein sequence ID" value="AHE52145.1"/>
    <property type="molecule type" value="Genomic_DNA"/>
</dbReference>
<keyword evidence="2" id="KW-0808">Transferase</keyword>
<feature type="transmembrane region" description="Helical" evidence="3">
    <location>
        <begin position="720"/>
        <end position="743"/>
    </location>
</feature>
<dbReference type="Pfam" id="PF10091">
    <property type="entry name" value="Glycoamylase"/>
    <property type="match status" value="1"/>
</dbReference>
<dbReference type="CDD" id="cd11756">
    <property type="entry name" value="GH94N_ChvB_NdvB_1_like"/>
    <property type="match status" value="1"/>
</dbReference>
<feature type="domain" description="Glycosyl hydrolase 94 catalytic" evidence="7">
    <location>
        <begin position="2285"/>
        <end position="2708"/>
    </location>
</feature>
<feature type="transmembrane region" description="Helical" evidence="3">
    <location>
        <begin position="697"/>
        <end position="714"/>
    </location>
</feature>
<protein>
    <submittedName>
        <fullName evidence="8">Uncharacterized protein</fullName>
    </submittedName>
</protein>
<dbReference type="SUPFAM" id="SSF48208">
    <property type="entry name" value="Six-hairpin glycosidases"/>
    <property type="match status" value="1"/>
</dbReference>
<dbReference type="InterPro" id="IPR019282">
    <property type="entry name" value="Glycoamylase-like_cons_dom"/>
</dbReference>
<dbReference type="Pfam" id="PF06165">
    <property type="entry name" value="GH94_b-supersand"/>
    <property type="match status" value="2"/>
</dbReference>
<keyword evidence="3" id="KW-0472">Membrane</keyword>
<feature type="transmembrane region" description="Helical" evidence="3">
    <location>
        <begin position="820"/>
        <end position="838"/>
    </location>
</feature>
<dbReference type="GO" id="GO:0005975">
    <property type="term" value="P:carbohydrate metabolic process"/>
    <property type="evidence" value="ECO:0007669"/>
    <property type="project" value="InterPro"/>
</dbReference>
<evidence type="ECO:0000259" key="5">
    <source>
        <dbReference type="Pfam" id="PF10091"/>
    </source>
</evidence>
<dbReference type="Gene3D" id="1.50.10.10">
    <property type="match status" value="1"/>
</dbReference>
<dbReference type="KEGG" id="ssan:NX02_01920"/>
<feature type="transmembrane region" description="Helical" evidence="3">
    <location>
        <begin position="843"/>
        <end position="863"/>
    </location>
</feature>
<dbReference type="SUPFAM" id="SSF74650">
    <property type="entry name" value="Galactose mutarotase-like"/>
    <property type="match status" value="2"/>
</dbReference>
<name>W0A900_9SPHN</name>
<evidence type="ECO:0000256" key="2">
    <source>
        <dbReference type="ARBA" id="ARBA00022679"/>
    </source>
</evidence>
<evidence type="ECO:0000256" key="1">
    <source>
        <dbReference type="ARBA" id="ARBA00022676"/>
    </source>
</evidence>
<dbReference type="InterPro" id="IPR001173">
    <property type="entry name" value="Glyco_trans_2-like"/>
</dbReference>
<dbReference type="PANTHER" id="PTHR37469">
    <property type="entry name" value="CELLOBIONIC ACID PHOSPHORYLASE-RELATED"/>
    <property type="match status" value="1"/>
</dbReference>
<dbReference type="GO" id="GO:0016757">
    <property type="term" value="F:glycosyltransferase activity"/>
    <property type="evidence" value="ECO:0007669"/>
    <property type="project" value="UniProtKB-KW"/>
</dbReference>
<evidence type="ECO:0000313" key="9">
    <source>
        <dbReference type="Proteomes" id="UP000018851"/>
    </source>
</evidence>
<dbReference type="PANTHER" id="PTHR37469:SF2">
    <property type="entry name" value="CELLOBIONIC ACID PHOSPHORYLASE"/>
    <property type="match status" value="1"/>
</dbReference>
<feature type="transmembrane region" description="Helical" evidence="3">
    <location>
        <begin position="287"/>
        <end position="310"/>
    </location>
</feature>
<dbReference type="InterPro" id="IPR010383">
    <property type="entry name" value="Glyco_hydrolase_94_b-supersand"/>
</dbReference>
<feature type="domain" description="Glycosyl hydrolase 94 supersandwich" evidence="4">
    <location>
        <begin position="1511"/>
        <end position="1771"/>
    </location>
</feature>
<dbReference type="InterPro" id="IPR011013">
    <property type="entry name" value="Gal_mutarotase_sf_dom"/>
</dbReference>
<dbReference type="InterPro" id="IPR037824">
    <property type="entry name" value="GH94N_2_NdvB"/>
</dbReference>
<dbReference type="InterPro" id="IPR037820">
    <property type="entry name" value="GH94N_NdvB"/>
</dbReference>
<sequence length="2790" mass="306060">MPRAEPVPAWAELSSLPKWLRRAREAASTADSRNAVAAEWLLDNDYHVQRAILQIDEDLPPSFYQRLPGIAGEQARGAPRVYMLAHALLRASHLQIALGSAVEFIDRYQDEERLSIAELWAFPTMLRLACLELLTAGFGRLFEDVPPPFEVHPEGQLSAGTDDTECVSRAIANLAVISSIPWKMFFDRVSRVEAILRRDPAAVYARMDFDTRDRYRHAVEQLAAHSGLPEWDVAARLLSQCHTEGDLPTGHIGYWLVGAGRPAFEDALHARPLTFVSLGRWLARYPAALYTAALILVGIAGFALPAAYLLTVEAKLSSWLIGIALITIPASVLSVTFVNWLVTLLVAPRVLPKLDFEKGIAADCRTAVVMPVIVGNVADITPLLQRLESHRLANPDPSLRFVLLSDHVDADRAIMPGDAAIERALVEGIERLNRRYPGPDGKGPFHLLHRPRLYNAAQGCCMGWERKRGKLAQFNALILHGACAPFSVSVGETARLAGIRFVVTADADTRLPPGVVNQMVATLAHPLNIAHFDPRSGRVSSGYTILQPRVEIAPENSGRSLFTHFFGGDTAIDIYSRAVSDVYQDIFGSGIFVGKGIYDVAAFERSLAGRVPENTLLSHDLFEGLHGRAGLASDIIVYEGFPAGYLDYSRRWHRWVRGDWQILAWLFPLVPGADGSRVRNRLTWFDRLKIFDNLRRSVVPASLVALLIGGWFLLGGNPLVWTLLALAAPAAYLFTDLVTGLAQGRRRGVLQGVLRRLSDHAGRWALAITFLVSDSAIAFSAIATTLTRLTTRRRLLEWTAAAQMSAHVATLHPRWAAWRAMWVSPLFAIVVGVALALIEPKVLLIAGPILLLWLLAPEIAIWITRPIARSVETLDDEDRLFLRRLARRTWLFFETFVRPEDNWLPPDNYQAPPDEATAHRTSPTNVGMMMLSTLTAWKLGHIGANEVAVRLRNVLDTLDRLERYRGHMLNWYDTRTGQALEPRYVSAVDSGNLAVSLVVARSACREAARAPILSLQRWDGLVDVLDLLAEALGVEGIDGDGACRKLVAAMRESARTAPGQPAAWHQRLGTLLERDCGQLQDKVHHIIAMGDMLPTDALHEVQVWVERADHHLRAMQRDVDTLLPWQPFLEAPPEGCFEIADELLPMLVDALSAGSEATALRARATIAAFEQKQGEGDTRDWARELGAALDLGAAASAALRDDLERLASDAARQADAMDFALLFDATTKLFNIGYNVSADRIDPHHYDLLASEARLASFFAIAKGDVPAEHWFSLGRPITKQAHGLALVSWNGSMFEYLMPNLFLRSDPETLLGQSDRSAVDLQRDYGAARNIPWGISESSFASMGADRVYGYHAFGVPALGLRRGLSRDLVVAPYATALALAARPGLAIRNMRDLAALGLIGRYGFYEAVDFTPERVPAGDRFAIVRSYMAHHQGMALAAMGNALCGDMFVDWFHADPHIRTIDLLLNERIPWELPPEISRIETREAAPVPEGAIPPLHSWPAESSGRTIAVHVIGNGRMASRLTEGGSGSLHWHRHALTRSDASPSGSGISIYLRERASGALWSAGPEPIRSGATDVHTRFHGHQVEYHRRDHGIATSMTVSIPHGDDVEIRRIMVVNETDRTRTIDFTSYAEVVLAPPADAARHPAFSKLFVGSEMLPAMDGLLFSRRARDPKESPPVLLHRAIADEPGLRVRGVETDRLAFLGRHGHESAPAALNGDTLPGGLGWTLDPVIGLQAEIEIPPFGRREIAFLTIAAGSRETVQEIAERYTTIPSMDWAVSDAATAVAREMHTLGLAPHRVPEAQKLLSRLLQPVSPRATYEGVGSGRASRQDLWALGISGDHPILLLGAGDAERPGLLRFLLSAHQLWRHRGVAVDLVIMHEGAEGYLEPVRERLLAVLRDAGVQDQLGQNGGVHLVGIDRADGDRARLLGRSAHLRLDERGGSIADQLSRLDAEPLSGPRFTPVVPDGPVEVSAPGASPPRESLAFDNGLGGFKDGGREYVVALAPGVQTPAPWSNVLANSGFGTIVTEAGLGFSWATNSGENRITPWHNDPVKDPQGEILYVRDEENARVWTTTPQPAGGDSAARVRHGAGYTIWERESEGLAQELTVAVPTDDPVKLVRLRLRNLLPRTRRVTATYYAEWLLGAVRGESAPLRAADYDAGAHVLLATNPWNEEFQDRTAFLTSTVPPHSLTTSRSDFLGRDGDVRRPQGLDKWDLGGRQQAAGGDCCAALQVHLDIAPGETAEVCFVLGQGTDRAHAVALAQSWQDPAAIDRGMVQVREAWETRLGAVCVTTPDPAFDIMVNRWLPYQVTSARVRARAGFYQAGGAFGYRDQLQDVLALLHSDRGAARAQILAAAAHQFEEGDVLHWWHPPFDRGVRTRCSDDMLWLPYATATYVEATGDRAILDEEVPFLRGPQLSEGESDRYARFDVTDHPVSLFEHCERALDRGYRLGAHGLPLMGAGDWNDGMNRVGEHDRGESVWLGWFLITAIDGFVRLCGGRGRTDLADRWTQRARRLGEAVERSGWDGDWYLRAFDDDGRPWGSHNDEECRIDAIAQSWAVLSGAGDKARATRAVAAARRELVRDDDRIVRLLTPPFDRTPRDPGYIKAYPPGIRENGGQYTHAAAWLGIATARLGDGQGSMALFERINPINHGRSPVETAQYRTEPYVLAGDVAGAAPHVGRGGWSWYTGAAGWIWRWAVEEILGLRLVEGGIAISCCLPPTWPHFDARITCASGSLQIRVDNPAGIATGVERIKVDGAAWDGPIIPFPDDGSTRMVHVELVPPSEP</sequence>
<evidence type="ECO:0000313" key="8">
    <source>
        <dbReference type="EMBL" id="AHE52145.1"/>
    </source>
</evidence>
<dbReference type="PATRIC" id="fig|1123269.5.peg.382"/>
<dbReference type="InterPro" id="IPR037018">
    <property type="entry name" value="GH65_N"/>
</dbReference>
<feature type="domain" description="Glycoamylase-like" evidence="5">
    <location>
        <begin position="1245"/>
        <end position="1455"/>
    </location>
</feature>
<keyword evidence="3" id="KW-0812">Transmembrane</keyword>
<dbReference type="Pfam" id="PF17167">
    <property type="entry name" value="Glyco_hydro_94"/>
    <property type="match status" value="1"/>
</dbReference>
<dbReference type="Pfam" id="PF13632">
    <property type="entry name" value="Glyco_trans_2_3"/>
    <property type="match status" value="1"/>
</dbReference>